<evidence type="ECO:0000313" key="1">
    <source>
        <dbReference type="EMBL" id="BAE84809.1"/>
    </source>
</evidence>
<dbReference type="EMBL" id="AP008230">
    <property type="protein sequence ID" value="BAE84809.1"/>
    <property type="molecule type" value="Genomic_DNA"/>
</dbReference>
<dbReference type="STRING" id="138119.DSY3020"/>
<dbReference type="AlphaFoldDB" id="Q24T33"/>
<reference evidence="1 2" key="1">
    <citation type="journal article" date="2006" name="J. Bacteriol.">
        <title>Complete genome sequence of the dehalorespiring bacterium Desulfitobacterium hafniense Y51 and comparison with Dehalococcoides ethenogenes 195.</title>
        <authorList>
            <person name="Nonaka H."/>
            <person name="Keresztes G."/>
            <person name="Shinoda Y."/>
            <person name="Ikenaga Y."/>
            <person name="Abe M."/>
            <person name="Naito K."/>
            <person name="Inatomi K."/>
            <person name="Furukawa K."/>
            <person name="Inui M."/>
            <person name="Yukawa H."/>
        </authorList>
    </citation>
    <scope>NUCLEOTIDE SEQUENCE [LARGE SCALE GENOMIC DNA]</scope>
    <source>
        <strain evidence="1 2">Y51</strain>
    </source>
</reference>
<accession>Q24T33</accession>
<keyword evidence="2" id="KW-1185">Reference proteome</keyword>
<protein>
    <submittedName>
        <fullName evidence="1">Uncharacterized protein</fullName>
    </submittedName>
</protein>
<sequence>MSAYKVVGVMPDVIQAEIEDILGDQNIIWGELKGSTALATGAKGLIGSALARALRAGNKRYGLNINIVAHTRQTHGDIRSEFPMEVPPDYISHKLLRNGE</sequence>
<name>Q24T33_DESHY</name>
<dbReference type="Proteomes" id="UP000001946">
    <property type="component" value="Chromosome"/>
</dbReference>
<proteinExistence type="predicted"/>
<dbReference type="KEGG" id="dsy:DSY3020"/>
<organism evidence="1 2">
    <name type="scientific">Desulfitobacterium hafniense (strain Y51)</name>
    <dbReference type="NCBI Taxonomy" id="138119"/>
    <lineage>
        <taxon>Bacteria</taxon>
        <taxon>Bacillati</taxon>
        <taxon>Bacillota</taxon>
        <taxon>Clostridia</taxon>
        <taxon>Eubacteriales</taxon>
        <taxon>Desulfitobacteriaceae</taxon>
        <taxon>Desulfitobacterium</taxon>
    </lineage>
</organism>
<evidence type="ECO:0000313" key="2">
    <source>
        <dbReference type="Proteomes" id="UP000001946"/>
    </source>
</evidence>
<dbReference type="HOGENOM" id="CLU_2301268_0_0_9"/>
<gene>
    <name evidence="1" type="ordered locus">DSY3020</name>
</gene>